<evidence type="ECO:0000313" key="2">
    <source>
        <dbReference type="EMBL" id="OQO06309.1"/>
    </source>
</evidence>
<comment type="caution">
    <text evidence="2">The sequence shown here is derived from an EMBL/GenBank/DDBJ whole genome shotgun (WGS) entry which is preliminary data.</text>
</comment>
<feature type="compositionally biased region" description="Polar residues" evidence="1">
    <location>
        <begin position="286"/>
        <end position="295"/>
    </location>
</feature>
<reference evidence="3" key="1">
    <citation type="submission" date="2017-03" db="EMBL/GenBank/DDBJ databases">
        <title>Genomes of endolithic fungi from Antarctica.</title>
        <authorList>
            <person name="Coleine C."/>
            <person name="Masonjones S."/>
            <person name="Stajich J.E."/>
        </authorList>
    </citation>
    <scope>NUCLEOTIDE SEQUENCE [LARGE SCALE GENOMIC DNA]</scope>
    <source>
        <strain evidence="3">CCFEE 5527</strain>
    </source>
</reference>
<feature type="compositionally biased region" description="Acidic residues" evidence="1">
    <location>
        <begin position="167"/>
        <end position="176"/>
    </location>
</feature>
<proteinExistence type="predicted"/>
<dbReference type="Proteomes" id="UP000192596">
    <property type="component" value="Unassembled WGS sequence"/>
</dbReference>
<feature type="compositionally biased region" description="Pro residues" evidence="1">
    <location>
        <begin position="367"/>
        <end position="376"/>
    </location>
</feature>
<feature type="compositionally biased region" description="Polar residues" evidence="1">
    <location>
        <begin position="120"/>
        <end position="138"/>
    </location>
</feature>
<keyword evidence="3" id="KW-1185">Reference proteome</keyword>
<evidence type="ECO:0000256" key="1">
    <source>
        <dbReference type="SAM" id="MobiDB-lite"/>
    </source>
</evidence>
<name>A0A1V8T4S0_9PEZI</name>
<evidence type="ECO:0000313" key="3">
    <source>
        <dbReference type="Proteomes" id="UP000192596"/>
    </source>
</evidence>
<feature type="region of interest" description="Disordered" evidence="1">
    <location>
        <begin position="334"/>
        <end position="443"/>
    </location>
</feature>
<feature type="compositionally biased region" description="Low complexity" evidence="1">
    <location>
        <begin position="247"/>
        <end position="256"/>
    </location>
</feature>
<gene>
    <name evidence="2" type="ORF">B0A48_08898</name>
</gene>
<feature type="region of interest" description="Disordered" evidence="1">
    <location>
        <begin position="12"/>
        <end position="72"/>
    </location>
</feature>
<dbReference type="AlphaFoldDB" id="A0A1V8T4S0"/>
<feature type="region of interest" description="Disordered" evidence="1">
    <location>
        <begin position="217"/>
        <end position="298"/>
    </location>
</feature>
<dbReference type="InParanoid" id="A0A1V8T4S0"/>
<dbReference type="EMBL" id="NAJO01000017">
    <property type="protein sequence ID" value="OQO06309.1"/>
    <property type="molecule type" value="Genomic_DNA"/>
</dbReference>
<protein>
    <submittedName>
        <fullName evidence="2">Uncharacterized protein</fullName>
    </submittedName>
</protein>
<accession>A0A1V8T4S0</accession>
<feature type="compositionally biased region" description="Low complexity" evidence="1">
    <location>
        <begin position="377"/>
        <end position="403"/>
    </location>
</feature>
<feature type="region of interest" description="Disordered" evidence="1">
    <location>
        <begin position="103"/>
        <end position="179"/>
    </location>
</feature>
<organism evidence="2 3">
    <name type="scientific">Cryoendolithus antarcticus</name>
    <dbReference type="NCBI Taxonomy" id="1507870"/>
    <lineage>
        <taxon>Eukaryota</taxon>
        <taxon>Fungi</taxon>
        <taxon>Dikarya</taxon>
        <taxon>Ascomycota</taxon>
        <taxon>Pezizomycotina</taxon>
        <taxon>Dothideomycetes</taxon>
        <taxon>Dothideomycetidae</taxon>
        <taxon>Cladosporiales</taxon>
        <taxon>Cladosporiaceae</taxon>
        <taxon>Cryoendolithus</taxon>
    </lineage>
</organism>
<feature type="compositionally biased region" description="Polar residues" evidence="1">
    <location>
        <begin position="44"/>
        <end position="54"/>
    </location>
</feature>
<sequence>MGLSSFWAALRGKSPKEITQVPADRKRDSRYQVPSRDGRPPFTHASTTWDTRPSQVEPPLTTKKAKRRSLWRPTDHVVVQEEPMPLITDKSMKRRSFWRSQSIPADVKDEPPMQARPVHVQQSWDRPTTAASAKISSHISRRLSIVSLTKKSTSNRKSRASWFGGAADEDSSDDDVPAVPTIPTYLAYERRRDMGNKAGPFTREDFSMGLAITSDDVNGAVSPARSRQQSATSKESKRLSMTRRKSTVSTKSTSSSKSKRKSWFASNPASDSDVPPVPALAHDNLPSPNTNSTFESDFERFLMKAHNGPPNPKRHTIAQPTDYESFLTQSEAYDTAKTAQRPRIPEPTRNVSLFATSAKRRASYAPGAPPLRPPPAAHSSSHNAATSSASHSVPSSPSQAVPTLTPVAAARRSWHHRPSITTQTHRNTMPAAALASQPVSPKHAITVRSPDQQAEWDQFQAFMQANDEREEDGVMGMLREFSREEEDGGHGWSRLETKRREIRVGSIDENGAWRRESVYENEQALKASEAGVAR</sequence>